<dbReference type="EMBL" id="JAAWWK010000007">
    <property type="protein sequence ID" value="NKI19284.1"/>
    <property type="molecule type" value="Genomic_DNA"/>
</dbReference>
<keyword evidence="1" id="KW-0805">Transcription regulation</keyword>
<name>A0ABX1GMA6_9GAMM</name>
<proteinExistence type="predicted"/>
<evidence type="ECO:0000256" key="2">
    <source>
        <dbReference type="ARBA" id="ARBA00023125"/>
    </source>
</evidence>
<dbReference type="PANTHER" id="PTHR30055:SF234">
    <property type="entry name" value="HTH-TYPE TRANSCRIPTIONAL REGULATOR BETI"/>
    <property type="match status" value="1"/>
</dbReference>
<evidence type="ECO:0000313" key="7">
    <source>
        <dbReference type="Proteomes" id="UP000765845"/>
    </source>
</evidence>
<evidence type="ECO:0000313" key="6">
    <source>
        <dbReference type="EMBL" id="NKI19284.1"/>
    </source>
</evidence>
<gene>
    <name evidence="6" type="ORF">HCU74_17900</name>
</gene>
<dbReference type="InterPro" id="IPR036271">
    <property type="entry name" value="Tet_transcr_reg_TetR-rel_C_sf"/>
</dbReference>
<dbReference type="PANTHER" id="PTHR30055">
    <property type="entry name" value="HTH-TYPE TRANSCRIPTIONAL REGULATOR RUTR"/>
    <property type="match status" value="1"/>
</dbReference>
<dbReference type="SUPFAM" id="SSF48498">
    <property type="entry name" value="Tetracyclin repressor-like, C-terminal domain"/>
    <property type="match status" value="1"/>
</dbReference>
<dbReference type="InterPro" id="IPR001647">
    <property type="entry name" value="HTH_TetR"/>
</dbReference>
<dbReference type="SUPFAM" id="SSF46689">
    <property type="entry name" value="Homeodomain-like"/>
    <property type="match status" value="1"/>
</dbReference>
<evidence type="ECO:0000259" key="5">
    <source>
        <dbReference type="PROSITE" id="PS50977"/>
    </source>
</evidence>
<evidence type="ECO:0000256" key="1">
    <source>
        <dbReference type="ARBA" id="ARBA00023015"/>
    </source>
</evidence>
<dbReference type="Gene3D" id="1.10.357.10">
    <property type="entry name" value="Tetracycline Repressor, domain 2"/>
    <property type="match status" value="1"/>
</dbReference>
<accession>A0ABX1GMA6</accession>
<feature type="domain" description="HTH tetR-type" evidence="5">
    <location>
        <begin position="4"/>
        <end position="64"/>
    </location>
</feature>
<keyword evidence="7" id="KW-1185">Reference proteome</keyword>
<dbReference type="Proteomes" id="UP000765845">
    <property type="component" value="Unassembled WGS sequence"/>
</dbReference>
<reference evidence="6 7" key="1">
    <citation type="submission" date="2020-04" db="EMBL/GenBank/DDBJ databases">
        <authorList>
            <person name="Yoon J."/>
        </authorList>
    </citation>
    <scope>NUCLEOTIDE SEQUENCE [LARGE SCALE GENOMIC DNA]</scope>
    <source>
        <strain evidence="6 7">KMU-166</strain>
    </source>
</reference>
<comment type="caution">
    <text evidence="6">The sequence shown here is derived from an EMBL/GenBank/DDBJ whole genome shotgun (WGS) entry which is preliminary data.</text>
</comment>
<dbReference type="PROSITE" id="PS50977">
    <property type="entry name" value="HTH_TETR_2"/>
    <property type="match status" value="1"/>
</dbReference>
<keyword evidence="2 4" id="KW-0238">DNA-binding</keyword>
<dbReference type="Pfam" id="PF00440">
    <property type="entry name" value="TetR_N"/>
    <property type="match status" value="1"/>
</dbReference>
<dbReference type="PRINTS" id="PR00455">
    <property type="entry name" value="HTHTETR"/>
</dbReference>
<dbReference type="InterPro" id="IPR050109">
    <property type="entry name" value="HTH-type_TetR-like_transc_reg"/>
</dbReference>
<organism evidence="6 7">
    <name type="scientific">Spongiibacter thalassae</name>
    <dbReference type="NCBI Taxonomy" id="2721624"/>
    <lineage>
        <taxon>Bacteria</taxon>
        <taxon>Pseudomonadati</taxon>
        <taxon>Pseudomonadota</taxon>
        <taxon>Gammaproteobacteria</taxon>
        <taxon>Cellvibrionales</taxon>
        <taxon>Spongiibacteraceae</taxon>
        <taxon>Spongiibacter</taxon>
    </lineage>
</organism>
<evidence type="ECO:0000256" key="3">
    <source>
        <dbReference type="ARBA" id="ARBA00023163"/>
    </source>
</evidence>
<feature type="DNA-binding region" description="H-T-H motif" evidence="4">
    <location>
        <begin position="27"/>
        <end position="46"/>
    </location>
</feature>
<keyword evidence="3" id="KW-0804">Transcription</keyword>
<dbReference type="InterPro" id="IPR009057">
    <property type="entry name" value="Homeodomain-like_sf"/>
</dbReference>
<protein>
    <submittedName>
        <fullName evidence="6">TetR/AcrR family transcriptional regulator</fullName>
    </submittedName>
</protein>
<sequence>MSPEARRMQILRCAIKAFAEKGILNTTHADVSKLAGVASPTVFHYFPTIEGLQAEVVKEVRRFLLEGFVLSRSDKASSASERIEDMLHSFRKAVDTSPDEVTIWLEWSGMTRGFLWELYLEFYRDTVAALRSLILEGRRDNSVSQRIDASDGARVVLSMAHAIAHMRFSGSSPKTVKKTVHSLVSIYIAP</sequence>
<evidence type="ECO:0000256" key="4">
    <source>
        <dbReference type="PROSITE-ProRule" id="PRU00335"/>
    </source>
</evidence>